<protein>
    <submittedName>
        <fullName evidence="1">Uncharacterized protein</fullName>
    </submittedName>
</protein>
<keyword evidence="2" id="KW-1185">Reference proteome</keyword>
<organism evidence="1 2">
    <name type="scientific">Nonomuraea angiospora</name>
    <dbReference type="NCBI Taxonomy" id="46172"/>
    <lineage>
        <taxon>Bacteria</taxon>
        <taxon>Bacillati</taxon>
        <taxon>Actinomycetota</taxon>
        <taxon>Actinomycetes</taxon>
        <taxon>Streptosporangiales</taxon>
        <taxon>Streptosporangiaceae</taxon>
        <taxon>Nonomuraea</taxon>
    </lineage>
</organism>
<comment type="caution">
    <text evidence="1">The sequence shown here is derived from an EMBL/GenBank/DDBJ whole genome shotgun (WGS) entry which is preliminary data.</text>
</comment>
<proteinExistence type="predicted"/>
<sequence length="75" mass="8275">MGDLVELWKRDISDGGVIDDLLDETHPGFTGAKLSRPRAVCPAARLRDTRRRTAPRWPASAWFGPWGRGCRADGG</sequence>
<evidence type="ECO:0000313" key="1">
    <source>
        <dbReference type="EMBL" id="MBE1582667.1"/>
    </source>
</evidence>
<name>A0ABR9LPT3_9ACTN</name>
<evidence type="ECO:0000313" key="2">
    <source>
        <dbReference type="Proteomes" id="UP000633509"/>
    </source>
</evidence>
<gene>
    <name evidence="1" type="ORF">H4W80_000925</name>
</gene>
<dbReference type="Proteomes" id="UP000633509">
    <property type="component" value="Unassembled WGS sequence"/>
</dbReference>
<dbReference type="EMBL" id="JADBEK010000001">
    <property type="protein sequence ID" value="MBE1582667.1"/>
    <property type="molecule type" value="Genomic_DNA"/>
</dbReference>
<reference evidence="1 2" key="1">
    <citation type="submission" date="2020-10" db="EMBL/GenBank/DDBJ databases">
        <title>Sequencing the genomes of 1000 actinobacteria strains.</title>
        <authorList>
            <person name="Klenk H.-P."/>
        </authorList>
    </citation>
    <scope>NUCLEOTIDE SEQUENCE [LARGE SCALE GENOMIC DNA]</scope>
    <source>
        <strain evidence="1 2">DSM 43173</strain>
    </source>
</reference>
<accession>A0ABR9LPT3</accession>